<feature type="compositionally biased region" description="Polar residues" evidence="2">
    <location>
        <begin position="206"/>
        <end position="216"/>
    </location>
</feature>
<dbReference type="PANTHER" id="PTHR40130:SF1">
    <property type="entry name" value="SPINDLE POLE BODY-ASSOCIATED PROTEIN CUT12 DOMAIN-CONTAINING PROTEIN"/>
    <property type="match status" value="1"/>
</dbReference>
<dbReference type="OrthoDB" id="3197614at2759"/>
<sequence>MEASPLVRAHDHARAAAAATRHALASAPMAANQGVAKGLCGSTAVSEQHSLAADAFASAARDTSSHEALRTLHLLEKHHRRLAALMKLAPAQPWASVSPADASGPSAEAGDSLHKQPQPAASQPQLQPPASRQTEQGLESGPSVVGKDSVAASPAPSTASAPAAIAVAAAPAKPAAPSSTALAPPPPRPVASRNQHHQKRPFASRDMTSSIASNLASARGIRSRAQPLSPSGPSQQAPGGLDAPSRRDASSRTKMRSMVPNEQDEDSAVSHGPSVRQHHPGGRANRTTPPRTQGPHPRADDGGYARFYSTFGSLINKISAPLAFAGLPLIQEESMSFQESPGPVSPGSSPPALSKQKALRPAQSQSISPEPDLSTIYSKATMRALVHGSTSESFYVVPATGHSMSYANILSYAEKEKRRHEAAEDDDDDFVDARETPVPPSPGISWRKTPRHQGDRELRNTVEELSVENRSLKDMLDNVSKRLHAFEASSQHSTMALAESYRFVRPTSPRDPSGRAKTAEFEEQLAAALRQLDRAEREKRRMQKSLEKYRDKWELLKAGAKARREAQGGDSIDEDGRQS</sequence>
<name>A0A2C5Y148_9HYPO</name>
<dbReference type="AlphaFoldDB" id="A0A2C5Y148"/>
<evidence type="ECO:0000256" key="2">
    <source>
        <dbReference type="SAM" id="MobiDB-lite"/>
    </source>
</evidence>
<dbReference type="PANTHER" id="PTHR40130">
    <property type="entry name" value="EXPRESSED PROTEIN"/>
    <property type="match status" value="1"/>
</dbReference>
<dbReference type="Proteomes" id="UP000226192">
    <property type="component" value="Unassembled WGS sequence"/>
</dbReference>
<gene>
    <name evidence="3" type="ORF">CDD81_999</name>
</gene>
<feature type="region of interest" description="Disordered" evidence="2">
    <location>
        <begin position="559"/>
        <end position="579"/>
    </location>
</feature>
<feature type="compositionally biased region" description="Polar residues" evidence="2">
    <location>
        <begin position="226"/>
        <end position="237"/>
    </location>
</feature>
<evidence type="ECO:0000256" key="1">
    <source>
        <dbReference type="SAM" id="Coils"/>
    </source>
</evidence>
<dbReference type="EMBL" id="NJET01000122">
    <property type="protein sequence ID" value="PHH60942.1"/>
    <property type="molecule type" value="Genomic_DNA"/>
</dbReference>
<dbReference type="STRING" id="1399860.A0A2C5Y148"/>
<organism evidence="3 4">
    <name type="scientific">Ophiocordyceps australis</name>
    <dbReference type="NCBI Taxonomy" id="1399860"/>
    <lineage>
        <taxon>Eukaryota</taxon>
        <taxon>Fungi</taxon>
        <taxon>Dikarya</taxon>
        <taxon>Ascomycota</taxon>
        <taxon>Pezizomycotina</taxon>
        <taxon>Sordariomycetes</taxon>
        <taxon>Hypocreomycetidae</taxon>
        <taxon>Hypocreales</taxon>
        <taxon>Ophiocordycipitaceae</taxon>
        <taxon>Ophiocordyceps</taxon>
    </lineage>
</organism>
<feature type="compositionally biased region" description="Low complexity" evidence="2">
    <location>
        <begin position="340"/>
        <end position="351"/>
    </location>
</feature>
<keyword evidence="1" id="KW-0175">Coiled coil</keyword>
<feature type="region of interest" description="Disordered" evidence="2">
    <location>
        <begin position="417"/>
        <end position="457"/>
    </location>
</feature>
<comment type="caution">
    <text evidence="3">The sequence shown here is derived from an EMBL/GenBank/DDBJ whole genome shotgun (WGS) entry which is preliminary data.</text>
</comment>
<feature type="compositionally biased region" description="Low complexity" evidence="2">
    <location>
        <begin position="116"/>
        <end position="131"/>
    </location>
</feature>
<feature type="coiled-coil region" evidence="1">
    <location>
        <begin position="518"/>
        <end position="552"/>
    </location>
</feature>
<protein>
    <submittedName>
        <fullName evidence="3">Uncharacterized protein</fullName>
    </submittedName>
</protein>
<feature type="region of interest" description="Disordered" evidence="2">
    <location>
        <begin position="175"/>
        <end position="303"/>
    </location>
</feature>
<evidence type="ECO:0000313" key="3">
    <source>
        <dbReference type="EMBL" id="PHH60942.1"/>
    </source>
</evidence>
<keyword evidence="4" id="KW-1185">Reference proteome</keyword>
<feature type="region of interest" description="Disordered" evidence="2">
    <location>
        <begin position="95"/>
        <end position="156"/>
    </location>
</feature>
<accession>A0A2C5Y148</accession>
<feature type="region of interest" description="Disordered" evidence="2">
    <location>
        <begin position="336"/>
        <end position="373"/>
    </location>
</feature>
<proteinExistence type="predicted"/>
<reference evidence="3 4" key="1">
    <citation type="submission" date="2017-06" db="EMBL/GenBank/DDBJ databases">
        <title>Ant-infecting Ophiocordyceps genomes reveal a high diversity of potential behavioral manipulation genes and a possible major role for enterotoxins.</title>
        <authorList>
            <person name="De Bekker C."/>
            <person name="Evans H.C."/>
            <person name="Brachmann A."/>
            <person name="Hughes D.P."/>
        </authorList>
    </citation>
    <scope>NUCLEOTIDE SEQUENCE [LARGE SCALE GENOMIC DNA]</scope>
    <source>
        <strain evidence="3 4">Map64</strain>
    </source>
</reference>
<evidence type="ECO:0000313" key="4">
    <source>
        <dbReference type="Proteomes" id="UP000226192"/>
    </source>
</evidence>